<reference evidence="2" key="1">
    <citation type="journal article" date="2014" name="Int. J. Syst. Evol. Microbiol.">
        <title>Complete genome sequence of Corynebacterium casei LMG S-19264T (=DSM 44701T), isolated from a smear-ripened cheese.</title>
        <authorList>
            <consortium name="US DOE Joint Genome Institute (JGI-PGF)"/>
            <person name="Walter F."/>
            <person name="Albersmeier A."/>
            <person name="Kalinowski J."/>
            <person name="Ruckert C."/>
        </authorList>
    </citation>
    <scope>NUCLEOTIDE SEQUENCE</scope>
    <source>
        <strain evidence="2">CGMCC 1.15343</strain>
    </source>
</reference>
<dbReference type="GO" id="GO:0004519">
    <property type="term" value="F:endonuclease activity"/>
    <property type="evidence" value="ECO:0007669"/>
    <property type="project" value="InterPro"/>
</dbReference>
<dbReference type="CDD" id="cd00085">
    <property type="entry name" value="HNHc"/>
    <property type="match status" value="1"/>
</dbReference>
<accession>A0A916XC76</accession>
<gene>
    <name evidence="2" type="ORF">GCM10011387_16050</name>
</gene>
<dbReference type="AlphaFoldDB" id="A0A916XC76"/>
<dbReference type="Pfam" id="PF01844">
    <property type="entry name" value="HNH"/>
    <property type="match status" value="1"/>
</dbReference>
<evidence type="ECO:0000313" key="3">
    <source>
        <dbReference type="Proteomes" id="UP000651668"/>
    </source>
</evidence>
<protein>
    <recommendedName>
        <fullName evidence="1">HNH domain-containing protein</fullName>
    </recommendedName>
</protein>
<dbReference type="GO" id="GO:0008270">
    <property type="term" value="F:zinc ion binding"/>
    <property type="evidence" value="ECO:0007669"/>
    <property type="project" value="InterPro"/>
</dbReference>
<dbReference type="EMBL" id="BMIL01000004">
    <property type="protein sequence ID" value="GGC63226.1"/>
    <property type="molecule type" value="Genomic_DNA"/>
</dbReference>
<dbReference type="InterPro" id="IPR003615">
    <property type="entry name" value="HNH_nuc"/>
</dbReference>
<evidence type="ECO:0000259" key="1">
    <source>
        <dbReference type="Pfam" id="PF01844"/>
    </source>
</evidence>
<dbReference type="GO" id="GO:0003676">
    <property type="term" value="F:nucleic acid binding"/>
    <property type="evidence" value="ECO:0007669"/>
    <property type="project" value="InterPro"/>
</dbReference>
<dbReference type="Proteomes" id="UP000651668">
    <property type="component" value="Unassembled WGS sequence"/>
</dbReference>
<dbReference type="RefSeq" id="WP_188626348.1">
    <property type="nucleotide sequence ID" value="NZ_BMIL01000004.1"/>
</dbReference>
<dbReference type="InterPro" id="IPR002711">
    <property type="entry name" value="HNH"/>
</dbReference>
<evidence type="ECO:0000313" key="2">
    <source>
        <dbReference type="EMBL" id="GGC63226.1"/>
    </source>
</evidence>
<proteinExistence type="predicted"/>
<name>A0A916XC76_9SPHI</name>
<keyword evidence="3" id="KW-1185">Reference proteome</keyword>
<organism evidence="2 3">
    <name type="scientific">Pedobacter quisquiliarum</name>
    <dbReference type="NCBI Taxonomy" id="1834438"/>
    <lineage>
        <taxon>Bacteria</taxon>
        <taxon>Pseudomonadati</taxon>
        <taxon>Bacteroidota</taxon>
        <taxon>Sphingobacteriia</taxon>
        <taxon>Sphingobacteriales</taxon>
        <taxon>Sphingobacteriaceae</taxon>
        <taxon>Pedobacter</taxon>
    </lineage>
</organism>
<feature type="domain" description="HNH" evidence="1">
    <location>
        <begin position="118"/>
        <end position="162"/>
    </location>
</feature>
<reference evidence="2" key="2">
    <citation type="submission" date="2020-09" db="EMBL/GenBank/DDBJ databases">
        <authorList>
            <person name="Sun Q."/>
            <person name="Zhou Y."/>
        </authorList>
    </citation>
    <scope>NUCLEOTIDE SEQUENCE</scope>
    <source>
        <strain evidence="2">CGMCC 1.15343</strain>
    </source>
</reference>
<sequence length="273" mass="31809">MSIIFFSVISIAFCLAIFVNPSSKAIINTDKLLINELTVNNEKLSEIRDVHHLKQSDTLSVEEESWIFHEIKNLDRRQSLSDLLIAKEIEDIFYGDLLNCFEWRIVRLKVLLRHQFQCQRCNNYSESNHIHHTYYVQDHLPWDIAENSLQTLCPSCHRMVHETTKIPIKAKAPDGSLYESTSVSLVCYRCGGHGYLPQFSHVQAGICFKCYGHKTRNQTFKSILNTHLEQLSFYNDVQRRLEYKNFLIGLKPEMLKCLKIVKKPEGDDDDLPF</sequence>
<comment type="caution">
    <text evidence="2">The sequence shown here is derived from an EMBL/GenBank/DDBJ whole genome shotgun (WGS) entry which is preliminary data.</text>
</comment>